<dbReference type="EMBL" id="KV454011">
    <property type="protein sequence ID" value="ODV98122.1"/>
    <property type="molecule type" value="Genomic_DNA"/>
</dbReference>
<evidence type="ECO:0000256" key="6">
    <source>
        <dbReference type="RuleBase" id="RU003345"/>
    </source>
</evidence>
<dbReference type="FunFam" id="3.40.605.10:FF:000001">
    <property type="entry name" value="Aldehyde dehydrogenase 1"/>
    <property type="match status" value="1"/>
</dbReference>
<dbReference type="InterPro" id="IPR016162">
    <property type="entry name" value="Ald_DH_N"/>
</dbReference>
<evidence type="ECO:0000313" key="9">
    <source>
        <dbReference type="Proteomes" id="UP000094236"/>
    </source>
</evidence>
<comment type="similarity">
    <text evidence="1 6">Belongs to the aldehyde dehydrogenase family.</text>
</comment>
<dbReference type="AlphaFoldDB" id="A0A1E4U2A9"/>
<keyword evidence="2 6" id="KW-0560">Oxidoreductase</keyword>
<dbReference type="STRING" id="669874.A0A1E4U2A9"/>
<dbReference type="PROSITE" id="PS00687">
    <property type="entry name" value="ALDEHYDE_DEHYDR_GLU"/>
    <property type="match status" value="1"/>
</dbReference>
<dbReference type="Pfam" id="PF00171">
    <property type="entry name" value="Aldedh"/>
    <property type="match status" value="1"/>
</dbReference>
<evidence type="ECO:0000256" key="1">
    <source>
        <dbReference type="ARBA" id="ARBA00009986"/>
    </source>
</evidence>
<dbReference type="InterPro" id="IPR016163">
    <property type="entry name" value="Ald_DH_C"/>
</dbReference>
<dbReference type="GO" id="GO:0019413">
    <property type="term" value="P:acetate biosynthetic process"/>
    <property type="evidence" value="ECO:0007669"/>
    <property type="project" value="UniProtKB-ARBA"/>
</dbReference>
<dbReference type="Gene3D" id="3.40.605.10">
    <property type="entry name" value="Aldehyde Dehydrogenase, Chain A, domain 1"/>
    <property type="match status" value="1"/>
</dbReference>
<evidence type="ECO:0000256" key="5">
    <source>
        <dbReference type="PROSITE-ProRule" id="PRU10007"/>
    </source>
</evidence>
<gene>
    <name evidence="8" type="ORF">PACTADRAFT_73742</name>
</gene>
<dbReference type="FunFam" id="3.40.605.10:FF:000026">
    <property type="entry name" value="Aldehyde dehydrogenase, putative"/>
    <property type="match status" value="1"/>
</dbReference>
<evidence type="ECO:0000256" key="2">
    <source>
        <dbReference type="ARBA" id="ARBA00023002"/>
    </source>
</evidence>
<proteinExistence type="inferred from homology"/>
<dbReference type="InterPro" id="IPR016161">
    <property type="entry name" value="Ald_DH/histidinol_DH"/>
</dbReference>
<keyword evidence="9" id="KW-1185">Reference proteome</keyword>
<comment type="function">
    <text evidence="3">Minor mitochondrial aldehyde dehydrogenase isoform. Plays a role in regulation or biosynthesis of electron transport chain components. Involved in the biosynthesis of acetate during anaerobic growth on glucose.</text>
</comment>
<dbReference type="SUPFAM" id="SSF53720">
    <property type="entry name" value="ALDH-like"/>
    <property type="match status" value="1"/>
</dbReference>
<feature type="active site" evidence="5">
    <location>
        <position position="264"/>
    </location>
</feature>
<protein>
    <recommendedName>
        <fullName evidence="4">Aldehyde dehydrogenase 5, mitochondrial</fullName>
    </recommendedName>
</protein>
<evidence type="ECO:0000256" key="3">
    <source>
        <dbReference type="ARBA" id="ARBA00053679"/>
    </source>
</evidence>
<dbReference type="OrthoDB" id="310895at2759"/>
<evidence type="ECO:0000259" key="7">
    <source>
        <dbReference type="Pfam" id="PF00171"/>
    </source>
</evidence>
<accession>A0A1E4U2A9</accession>
<sequence length="496" mass="54041">MSLSTTITFPIIGESYVQPTGLFINNEFVKARSGKTFKVTSPIDESLLAELQQADAKDVEVAVDAAEAAFKKWSALTPDDRSEYVRKLAELIERDQDIITKIESLDNGKSLDSASWDLNMVVHYLKSCAGYSDFIDGRSIDTGDGYLNYTRREPLGVCGQIIPWNFPIMMWAWKVGPAIVSGNTVILKPASATPLSALYTAQLVKEAGIPPGVVNIIPGSGRSCGNAIVHHKRIMKVAFTGSTEVGRDVMVGAGESNIKKVTLELGGKSPNIVFADANLELAVQNVVTGVLFNGGEVCCAGTRVYVQDAIYDKFTAMLKKAFESIKVGNPFEKGVFQGAQATPDQFQTVLDYIQIGVKEGAKILTGGKRIGKRGYFVEPTIFLTDREDYRIVKEEIFGPVTTLSKFSTVDQVVEMANDSTFGLAAGVNSRDINKAINVAHRLKAGTVWVNTYNDLHHQVPFGGYKQSGIGREMGVEAFENYTQVKAIRVKLENPIA</sequence>
<dbReference type="PANTHER" id="PTHR11699">
    <property type="entry name" value="ALDEHYDE DEHYDROGENASE-RELATED"/>
    <property type="match status" value="1"/>
</dbReference>
<dbReference type="FunFam" id="3.40.309.10:FF:000001">
    <property type="entry name" value="Mitochondrial aldehyde dehydrogenase 2"/>
    <property type="match status" value="1"/>
</dbReference>
<organism evidence="8 9">
    <name type="scientific">Pachysolen tannophilus NRRL Y-2460</name>
    <dbReference type="NCBI Taxonomy" id="669874"/>
    <lineage>
        <taxon>Eukaryota</taxon>
        <taxon>Fungi</taxon>
        <taxon>Dikarya</taxon>
        <taxon>Ascomycota</taxon>
        <taxon>Saccharomycotina</taxon>
        <taxon>Pichiomycetes</taxon>
        <taxon>Pachysolenaceae</taxon>
        <taxon>Pachysolen</taxon>
    </lineage>
</organism>
<dbReference type="PROSITE" id="PS00070">
    <property type="entry name" value="ALDEHYDE_DEHYDR_CYS"/>
    <property type="match status" value="1"/>
</dbReference>
<evidence type="ECO:0000256" key="4">
    <source>
        <dbReference type="ARBA" id="ARBA00069627"/>
    </source>
</evidence>
<dbReference type="GO" id="GO:0004030">
    <property type="term" value="F:aldehyde dehydrogenase [NAD(P)+] activity"/>
    <property type="evidence" value="ECO:0007669"/>
    <property type="project" value="UniProtKB-ARBA"/>
</dbReference>
<evidence type="ECO:0000313" key="8">
    <source>
        <dbReference type="EMBL" id="ODV98122.1"/>
    </source>
</evidence>
<dbReference type="InterPro" id="IPR029510">
    <property type="entry name" value="Ald_DH_CS_GLU"/>
</dbReference>
<dbReference type="Proteomes" id="UP000094236">
    <property type="component" value="Unassembled WGS sequence"/>
</dbReference>
<dbReference type="InterPro" id="IPR015590">
    <property type="entry name" value="Aldehyde_DH_dom"/>
</dbReference>
<dbReference type="InterPro" id="IPR016160">
    <property type="entry name" value="Ald_DH_CS_CYS"/>
</dbReference>
<feature type="domain" description="Aldehyde dehydrogenase" evidence="7">
    <location>
        <begin position="28"/>
        <end position="487"/>
    </location>
</feature>
<name>A0A1E4U2A9_PACTA</name>
<dbReference type="Gene3D" id="3.40.309.10">
    <property type="entry name" value="Aldehyde Dehydrogenase, Chain A, domain 2"/>
    <property type="match status" value="1"/>
</dbReference>
<reference evidence="9" key="1">
    <citation type="submission" date="2016-05" db="EMBL/GenBank/DDBJ databases">
        <title>Comparative genomics of biotechnologically important yeasts.</title>
        <authorList>
            <consortium name="DOE Joint Genome Institute"/>
            <person name="Riley R."/>
            <person name="Haridas S."/>
            <person name="Wolfe K.H."/>
            <person name="Lopes M.R."/>
            <person name="Hittinger C.T."/>
            <person name="Goker M."/>
            <person name="Salamov A."/>
            <person name="Wisecaver J."/>
            <person name="Long T.M."/>
            <person name="Aerts A.L."/>
            <person name="Barry K."/>
            <person name="Choi C."/>
            <person name="Clum A."/>
            <person name="Coughlan A.Y."/>
            <person name="Deshpande S."/>
            <person name="Douglass A.P."/>
            <person name="Hanson S.J."/>
            <person name="Klenk H.-P."/>
            <person name="Labutti K."/>
            <person name="Lapidus A."/>
            <person name="Lindquist E."/>
            <person name="Lipzen A."/>
            <person name="Meier-Kolthoff J.P."/>
            <person name="Ohm R.A."/>
            <person name="Otillar R.P."/>
            <person name="Pangilinan J."/>
            <person name="Peng Y."/>
            <person name="Rokas A."/>
            <person name="Rosa C.A."/>
            <person name="Scheuner C."/>
            <person name="Sibirny A.A."/>
            <person name="Slot J.C."/>
            <person name="Stielow J.B."/>
            <person name="Sun H."/>
            <person name="Kurtzman C.P."/>
            <person name="Blackwell M."/>
            <person name="Grigoriev I.V."/>
            <person name="Jeffries T.W."/>
        </authorList>
    </citation>
    <scope>NUCLEOTIDE SEQUENCE [LARGE SCALE GENOMIC DNA]</scope>
    <source>
        <strain evidence="9">NRRL Y-2460</strain>
    </source>
</reference>